<evidence type="ECO:0000313" key="1">
    <source>
        <dbReference type="EMBL" id="CUS44001.1"/>
    </source>
</evidence>
<dbReference type="AlphaFoldDB" id="A0A160TI18"/>
<protein>
    <submittedName>
        <fullName evidence="1">Uncharacterized protein</fullName>
    </submittedName>
</protein>
<accession>A0A160TI18</accession>
<gene>
    <name evidence="1" type="ORF">MGWOODY_Smn2675</name>
</gene>
<proteinExistence type="predicted"/>
<reference evidence="1" key="1">
    <citation type="submission" date="2015-10" db="EMBL/GenBank/DDBJ databases">
        <authorList>
            <person name="Gilbert D.G."/>
        </authorList>
    </citation>
    <scope>NUCLEOTIDE SEQUENCE</scope>
</reference>
<dbReference type="EMBL" id="CZQE01000103">
    <property type="protein sequence ID" value="CUS44001.1"/>
    <property type="molecule type" value="Genomic_DNA"/>
</dbReference>
<name>A0A160TI18_9ZZZZ</name>
<sequence>MLGKVARIMVETRDADHSPTHPCWLLADAEDRILFVLPAGVIPGHELLRRIGDGHGFDKAAIRRAMRSKRNARFTIWQRDRITDRAAPAG</sequence>
<organism evidence="1">
    <name type="scientific">hydrothermal vent metagenome</name>
    <dbReference type="NCBI Taxonomy" id="652676"/>
    <lineage>
        <taxon>unclassified sequences</taxon>
        <taxon>metagenomes</taxon>
        <taxon>ecological metagenomes</taxon>
    </lineage>
</organism>